<organism evidence="1 2">
    <name type="scientific">Citrus sinensis</name>
    <name type="common">Sweet orange</name>
    <name type="synonym">Citrus aurantium var. sinensis</name>
    <dbReference type="NCBI Taxonomy" id="2711"/>
    <lineage>
        <taxon>Eukaryota</taxon>
        <taxon>Viridiplantae</taxon>
        <taxon>Streptophyta</taxon>
        <taxon>Embryophyta</taxon>
        <taxon>Tracheophyta</taxon>
        <taxon>Spermatophyta</taxon>
        <taxon>Magnoliopsida</taxon>
        <taxon>eudicotyledons</taxon>
        <taxon>Gunneridae</taxon>
        <taxon>Pentapetalae</taxon>
        <taxon>rosids</taxon>
        <taxon>malvids</taxon>
        <taxon>Sapindales</taxon>
        <taxon>Rutaceae</taxon>
        <taxon>Aurantioideae</taxon>
        <taxon>Citrus</taxon>
    </lineage>
</organism>
<dbReference type="EMBL" id="CM039170">
    <property type="protein sequence ID" value="KAH9804401.1"/>
    <property type="molecule type" value="Genomic_DNA"/>
</dbReference>
<name>A0ACB8P2S7_CITSI</name>
<sequence>MAEAAVNFAIETLGPLLVEEIRLWGGVKKEVQSIKSELESLRSFLKDADTRAAVEELEGGGEESVRTWVKQLRDEAYRIEDVIDEYTFMVAKLPHGSGLVGVLHRISRSIKKLKLRRGVATEIQDIKSALADIKRRGESYRFRSIDEPSSSGTRNVIPHDSRVRSFFVEDDEVVGIESIKRKLIDLMVNGRSERSVVAVVGEGGLGKTTLAGKIFNNDGLKTHFSSRAWVTVGKEYKKNDLLRTILNEVHRVTNEPASVETHDMEEMELITALRDHLKDKSYIVVFDDVWKIDFWGDVEDALLDNKKSSRIIVTTRRMNVAKFCKSSSPVHVHELETLRPNEAWKLFCRKAFGPSSGGSCPSELRELSQDILAKCGESCKINCARLIRLWIAEGFFQYSKRPTSEQVAEEYLNELVDRSLVQVSERDISGRARICQVHDLMHEIIIRKTEELGFGRVLNGEALSRCSKTRRITMQRSIDDGALVSIKDSKVRSVFHFNIDKLPDSFMNASIANFKLMKVLDLEDAPVDYLPEGVGNLFNLHYLSLKNTKVKIIPKSIGNLLGLETLDLKNTLVRELPVEIRNLKRLRYLMVYQYNFTAGVAIEEAAAKLPEGFGSLTNLQKLCIIEADSEALKELTKLRQLRKLSIRPQNGNGKDLCALIANLENLESLTVVMTSKEEILDLQSLSSPLQYLQRLYLTGNMKKLPDWIFKVKNLIKLGLELSGLTEEPIRVLQALPNLLELRLVGTYNYELFHFEAGWFPKLQILKLRDFVAVKSVIIEKGAMPDIRELQIGPCPLLMEIPIGIEHLRNLKLLGFALMIKQVYYMTKDDNWGKKIKEARSNLDTLRKLGASILHGVDATEMKEHPQFSKRKFDRIIFNFPHAGFHGKEEDDEVIRELPGESIGLMCQYGELKMNAYEPCGRFFRNASSMLRPDDEVHVSHKTTASFCKWHIEELASKHSLSRLDCVQFRKKDDPGHNNKKGAGSQCDDHFHLR</sequence>
<protein>
    <submittedName>
        <fullName evidence="1">Disease resistance protein RPM1</fullName>
    </submittedName>
</protein>
<accession>A0ACB8P2S7</accession>
<gene>
    <name evidence="1" type="ORF">KPL71_002120</name>
</gene>
<dbReference type="Proteomes" id="UP000829398">
    <property type="component" value="Chromosome 1"/>
</dbReference>
<evidence type="ECO:0000313" key="1">
    <source>
        <dbReference type="EMBL" id="KAH9804401.1"/>
    </source>
</evidence>
<reference evidence="2" key="1">
    <citation type="journal article" date="2023" name="Hortic. Res.">
        <title>A chromosome-level phased genome enabling allele-level studies in sweet orange: a case study on citrus Huanglongbing tolerance.</title>
        <authorList>
            <person name="Wu B."/>
            <person name="Yu Q."/>
            <person name="Deng Z."/>
            <person name="Duan Y."/>
            <person name="Luo F."/>
            <person name="Gmitter F. Jr."/>
        </authorList>
    </citation>
    <scope>NUCLEOTIDE SEQUENCE [LARGE SCALE GENOMIC DNA]</scope>
    <source>
        <strain evidence="2">cv. Valencia</strain>
    </source>
</reference>
<proteinExistence type="predicted"/>
<evidence type="ECO:0000313" key="2">
    <source>
        <dbReference type="Proteomes" id="UP000829398"/>
    </source>
</evidence>
<keyword evidence="2" id="KW-1185">Reference proteome</keyword>
<comment type="caution">
    <text evidence="1">The sequence shown here is derived from an EMBL/GenBank/DDBJ whole genome shotgun (WGS) entry which is preliminary data.</text>
</comment>